<accession>A0A919XKC0</accession>
<dbReference type="GO" id="GO:0006508">
    <property type="term" value="P:proteolysis"/>
    <property type="evidence" value="ECO:0007669"/>
    <property type="project" value="UniProtKB-KW"/>
</dbReference>
<organism evidence="8 9">
    <name type="scientific">Paenibacillus albilobatus</name>
    <dbReference type="NCBI Taxonomy" id="2716884"/>
    <lineage>
        <taxon>Bacteria</taxon>
        <taxon>Bacillati</taxon>
        <taxon>Bacillota</taxon>
        <taxon>Bacilli</taxon>
        <taxon>Bacillales</taxon>
        <taxon>Paenibacillaceae</taxon>
        <taxon>Paenibacillus</taxon>
    </lineage>
</organism>
<dbReference type="RefSeq" id="WP_160044036.1">
    <property type="nucleotide sequence ID" value="NZ_BORQ01000010.1"/>
</dbReference>
<evidence type="ECO:0000256" key="6">
    <source>
        <dbReference type="SAM" id="SignalP"/>
    </source>
</evidence>
<dbReference type="InterPro" id="IPR000064">
    <property type="entry name" value="NLP_P60_dom"/>
</dbReference>
<feature type="signal peptide" evidence="6">
    <location>
        <begin position="1"/>
        <end position="41"/>
    </location>
</feature>
<sequence length="232" mass="25031">MNNNTNNTKKSRIVKTLTGIGLGLSIAFSGSVLLPSQPAHAAAAPSNSSIADRVIATGKQFLGVPYHFGAPTGRTDEFDCSSFTQYVFKQNGINLPRSSRQQSTLGTRVSKDQLQPGDLVFSDTNHDGVINHVSIYIGNGQLLHTYRVGIGVTISDFAGSAWDRSFVTARRVIPDNGQARAASSSWDTQSNDPQSADPQSGDAQPAHKRPQTKQLSHAKKHERTSGRWGSER</sequence>
<dbReference type="PANTHER" id="PTHR47053:SF1">
    <property type="entry name" value="MUREIN DD-ENDOPEPTIDASE MEPH-RELATED"/>
    <property type="match status" value="1"/>
</dbReference>
<evidence type="ECO:0000256" key="5">
    <source>
        <dbReference type="SAM" id="MobiDB-lite"/>
    </source>
</evidence>
<evidence type="ECO:0000256" key="4">
    <source>
        <dbReference type="ARBA" id="ARBA00022807"/>
    </source>
</evidence>
<reference evidence="8" key="1">
    <citation type="submission" date="2021-03" db="EMBL/GenBank/DDBJ databases">
        <title>Antimicrobial resistance genes in bacteria isolated from Japanese honey, and their potential for conferring macrolide and lincosamide resistance in the American foulbrood pathogen Paenibacillus larvae.</title>
        <authorList>
            <person name="Okamoto M."/>
            <person name="Kumagai M."/>
            <person name="Kanamori H."/>
            <person name="Takamatsu D."/>
        </authorList>
    </citation>
    <scope>NUCLEOTIDE SEQUENCE</scope>
    <source>
        <strain evidence="8">J2TS6</strain>
    </source>
</reference>
<evidence type="ECO:0000256" key="2">
    <source>
        <dbReference type="ARBA" id="ARBA00022670"/>
    </source>
</evidence>
<name>A0A919XKC0_9BACL</name>
<keyword evidence="3" id="KW-0378">Hydrolase</keyword>
<keyword evidence="6" id="KW-0732">Signal</keyword>
<feature type="domain" description="NlpC/P60" evidence="7">
    <location>
        <begin position="48"/>
        <end position="173"/>
    </location>
</feature>
<dbReference type="Pfam" id="PF00877">
    <property type="entry name" value="NLPC_P60"/>
    <property type="match status" value="1"/>
</dbReference>
<feature type="compositionally biased region" description="Basic residues" evidence="5">
    <location>
        <begin position="206"/>
        <end position="222"/>
    </location>
</feature>
<feature type="compositionally biased region" description="Polar residues" evidence="5">
    <location>
        <begin position="181"/>
        <end position="202"/>
    </location>
</feature>
<keyword evidence="4" id="KW-0788">Thiol protease</keyword>
<dbReference type="SUPFAM" id="SSF54001">
    <property type="entry name" value="Cysteine proteinases"/>
    <property type="match status" value="1"/>
</dbReference>
<dbReference type="InterPro" id="IPR038765">
    <property type="entry name" value="Papain-like_cys_pep_sf"/>
</dbReference>
<dbReference type="AlphaFoldDB" id="A0A919XKC0"/>
<keyword evidence="2" id="KW-0645">Protease</keyword>
<gene>
    <name evidence="8" type="ORF">J2TS6_56730</name>
</gene>
<protein>
    <recommendedName>
        <fullName evidence="7">NlpC/P60 domain-containing protein</fullName>
    </recommendedName>
</protein>
<evidence type="ECO:0000313" key="8">
    <source>
        <dbReference type="EMBL" id="GIO34532.1"/>
    </source>
</evidence>
<dbReference type="Gene3D" id="3.90.1720.10">
    <property type="entry name" value="endopeptidase domain like (from Nostoc punctiforme)"/>
    <property type="match status" value="1"/>
</dbReference>
<evidence type="ECO:0000313" key="9">
    <source>
        <dbReference type="Proteomes" id="UP000679779"/>
    </source>
</evidence>
<feature type="region of interest" description="Disordered" evidence="5">
    <location>
        <begin position="176"/>
        <end position="232"/>
    </location>
</feature>
<feature type="chain" id="PRO_5037253805" description="NlpC/P60 domain-containing protein" evidence="6">
    <location>
        <begin position="42"/>
        <end position="232"/>
    </location>
</feature>
<evidence type="ECO:0000256" key="3">
    <source>
        <dbReference type="ARBA" id="ARBA00022801"/>
    </source>
</evidence>
<keyword evidence="9" id="KW-1185">Reference proteome</keyword>
<comment type="similarity">
    <text evidence="1">Belongs to the peptidase C40 family.</text>
</comment>
<dbReference type="EMBL" id="BORQ01000010">
    <property type="protein sequence ID" value="GIO34532.1"/>
    <property type="molecule type" value="Genomic_DNA"/>
</dbReference>
<dbReference type="InterPro" id="IPR051202">
    <property type="entry name" value="Peptidase_C40"/>
</dbReference>
<dbReference type="GO" id="GO:0008234">
    <property type="term" value="F:cysteine-type peptidase activity"/>
    <property type="evidence" value="ECO:0007669"/>
    <property type="project" value="UniProtKB-KW"/>
</dbReference>
<dbReference type="Proteomes" id="UP000679779">
    <property type="component" value="Unassembled WGS sequence"/>
</dbReference>
<evidence type="ECO:0000259" key="7">
    <source>
        <dbReference type="PROSITE" id="PS51935"/>
    </source>
</evidence>
<dbReference type="PROSITE" id="PS51935">
    <property type="entry name" value="NLPC_P60"/>
    <property type="match status" value="1"/>
</dbReference>
<dbReference type="PANTHER" id="PTHR47053">
    <property type="entry name" value="MUREIN DD-ENDOPEPTIDASE MEPH-RELATED"/>
    <property type="match status" value="1"/>
</dbReference>
<evidence type="ECO:0000256" key="1">
    <source>
        <dbReference type="ARBA" id="ARBA00007074"/>
    </source>
</evidence>
<feature type="compositionally biased region" description="Basic and acidic residues" evidence="5">
    <location>
        <begin position="223"/>
        <end position="232"/>
    </location>
</feature>
<proteinExistence type="inferred from homology"/>
<comment type="caution">
    <text evidence="8">The sequence shown here is derived from an EMBL/GenBank/DDBJ whole genome shotgun (WGS) entry which is preliminary data.</text>
</comment>